<proteinExistence type="predicted"/>
<feature type="compositionally biased region" description="Acidic residues" evidence="2">
    <location>
        <begin position="293"/>
        <end position="304"/>
    </location>
</feature>
<dbReference type="PANTHER" id="PTHR46518">
    <property type="entry name" value="COILED-COIL DOMAIN-CONTAINING PROTEIN 151"/>
    <property type="match status" value="1"/>
</dbReference>
<feature type="region of interest" description="Disordered" evidence="2">
    <location>
        <begin position="401"/>
        <end position="421"/>
    </location>
</feature>
<organism evidence="3 4">
    <name type="scientific">Tribonema minus</name>
    <dbReference type="NCBI Taxonomy" id="303371"/>
    <lineage>
        <taxon>Eukaryota</taxon>
        <taxon>Sar</taxon>
        <taxon>Stramenopiles</taxon>
        <taxon>Ochrophyta</taxon>
        <taxon>PX clade</taxon>
        <taxon>Xanthophyceae</taxon>
        <taxon>Tribonematales</taxon>
        <taxon>Tribonemataceae</taxon>
        <taxon>Tribonema</taxon>
    </lineage>
</organism>
<sequence>MLQSLKGDLAPEQEQELLIALRGREEALGAVRAANEERAREVAALEATFARVRQATGVHSLEDMVAKIANQAANRETLEREEREVERRAAAVRHRQEELEQRFCDMKASGVGSTELNRDISDKLKAEAESYRAEVKATKIAYEKLEETLLAVRQGAKGLCQRLSVHFGLLEEEDAALLQRAQGAGGAQAEMGGCESEAETALALSVSETVLSKMLEVASAGNTGDTARTAGGEADEDGSDFDNASARAGRGGALDSGGGGASPLLADADAAMHNNVRVVSGAARSRGEGGDAAGDDDDGAEDACDAAGGGGGGGGGGGSGGSGGGGGGGGDAEDGGAYEGDRADDMVPSRAFLKLCSSRQCAEVMRRQEAGERKAVMAAKLEGADESEKAALTSKLARKRQQERAMERIALPPPAVGLPDGVTQRDDVYVKTTAFLTQPLELE</sequence>
<comment type="caution">
    <text evidence="3">The sequence shown here is derived from an EMBL/GenBank/DDBJ whole genome shotgun (WGS) entry which is preliminary data.</text>
</comment>
<dbReference type="OrthoDB" id="269804at2759"/>
<protein>
    <submittedName>
        <fullName evidence="3">Uncharacterized protein</fullName>
    </submittedName>
</protein>
<keyword evidence="4" id="KW-1185">Reference proteome</keyword>
<evidence type="ECO:0000313" key="4">
    <source>
        <dbReference type="Proteomes" id="UP000664859"/>
    </source>
</evidence>
<keyword evidence="1" id="KW-0175">Coiled coil</keyword>
<dbReference type="InterPro" id="IPR033192">
    <property type="entry name" value="ODAD3"/>
</dbReference>
<feature type="compositionally biased region" description="Gly residues" evidence="2">
    <location>
        <begin position="307"/>
        <end position="330"/>
    </location>
</feature>
<gene>
    <name evidence="3" type="ORF">JKP88DRAFT_321768</name>
</gene>
<accession>A0A836CDP6</accession>
<evidence type="ECO:0000313" key="3">
    <source>
        <dbReference type="EMBL" id="KAG5181328.1"/>
    </source>
</evidence>
<feature type="coiled-coil region" evidence="1">
    <location>
        <begin position="61"/>
        <end position="148"/>
    </location>
</feature>
<dbReference type="GO" id="GO:0036064">
    <property type="term" value="C:ciliary basal body"/>
    <property type="evidence" value="ECO:0007669"/>
    <property type="project" value="TreeGrafter"/>
</dbReference>
<dbReference type="Proteomes" id="UP000664859">
    <property type="component" value="Unassembled WGS sequence"/>
</dbReference>
<evidence type="ECO:0000256" key="2">
    <source>
        <dbReference type="SAM" id="MobiDB-lite"/>
    </source>
</evidence>
<evidence type="ECO:0000256" key="1">
    <source>
        <dbReference type="SAM" id="Coils"/>
    </source>
</evidence>
<dbReference type="PANTHER" id="PTHR46518:SF1">
    <property type="entry name" value="OUTER DYNEIN ARM-DOCKING COMPLEX SUBUNIT 3"/>
    <property type="match status" value="1"/>
</dbReference>
<dbReference type="EMBL" id="JAFCMP010000334">
    <property type="protein sequence ID" value="KAG5181328.1"/>
    <property type="molecule type" value="Genomic_DNA"/>
</dbReference>
<dbReference type="AlphaFoldDB" id="A0A836CDP6"/>
<feature type="compositionally biased region" description="Gly residues" evidence="2">
    <location>
        <begin position="249"/>
        <end position="259"/>
    </location>
</feature>
<dbReference type="GO" id="GO:0097542">
    <property type="term" value="C:ciliary tip"/>
    <property type="evidence" value="ECO:0007669"/>
    <property type="project" value="TreeGrafter"/>
</dbReference>
<dbReference type="GO" id="GO:0003341">
    <property type="term" value="P:cilium movement"/>
    <property type="evidence" value="ECO:0007669"/>
    <property type="project" value="InterPro"/>
</dbReference>
<dbReference type="GO" id="GO:0035253">
    <property type="term" value="C:ciliary rootlet"/>
    <property type="evidence" value="ECO:0007669"/>
    <property type="project" value="TreeGrafter"/>
</dbReference>
<name>A0A836CDP6_9STRA</name>
<feature type="region of interest" description="Disordered" evidence="2">
    <location>
        <begin position="281"/>
        <end position="343"/>
    </location>
</feature>
<reference evidence="3" key="1">
    <citation type="submission" date="2021-02" db="EMBL/GenBank/DDBJ databases">
        <title>First Annotated Genome of the Yellow-green Alga Tribonema minus.</title>
        <authorList>
            <person name="Mahan K.M."/>
        </authorList>
    </citation>
    <scope>NUCLEOTIDE SEQUENCE</scope>
    <source>
        <strain evidence="3">UTEX B ZZ1240</strain>
    </source>
</reference>
<dbReference type="GO" id="GO:0036158">
    <property type="term" value="P:outer dynein arm assembly"/>
    <property type="evidence" value="ECO:0007669"/>
    <property type="project" value="InterPro"/>
</dbReference>
<feature type="region of interest" description="Disordered" evidence="2">
    <location>
        <begin position="222"/>
        <end position="259"/>
    </location>
</feature>